<gene>
    <name evidence="1" type="ORF">R0H02_25770</name>
</gene>
<organism evidence="1 2">
    <name type="scientific">Phytobacter ursingii</name>
    <dbReference type="NCBI Taxonomy" id="1972431"/>
    <lineage>
        <taxon>Bacteria</taxon>
        <taxon>Pseudomonadati</taxon>
        <taxon>Pseudomonadota</taxon>
        <taxon>Gammaproteobacteria</taxon>
        <taxon>Enterobacterales</taxon>
        <taxon>Enterobacteriaceae</taxon>
        <taxon>Phytobacter</taxon>
    </lineage>
</organism>
<reference evidence="1 2" key="1">
    <citation type="submission" date="2023-10" db="EMBL/GenBank/DDBJ databases">
        <title>Phytobacter spp. The emergence of a new genus of hospital-origin enterobacteria encoding carbapenemases in Argentina.</title>
        <authorList>
            <person name="Vay C."/>
            <person name="Almuzara M."/>
            <person name="Traglia G.M."/>
            <person name="Campos J."/>
        </authorList>
    </citation>
    <scope>NUCLEOTIDE SEQUENCE [LARGE SCALE GENOMIC DNA]</scope>
    <source>
        <strain evidence="1 2">CVMA36</strain>
    </source>
</reference>
<dbReference type="RefSeq" id="WP_271851155.1">
    <property type="nucleotide sequence ID" value="NZ_JAWJAC010000032.1"/>
</dbReference>
<evidence type="ECO:0000313" key="2">
    <source>
        <dbReference type="Proteomes" id="UP001286589"/>
    </source>
</evidence>
<name>A0AB35RUZ5_9ENTR</name>
<comment type="caution">
    <text evidence="1">The sequence shown here is derived from an EMBL/GenBank/DDBJ whole genome shotgun (WGS) entry which is preliminary data.</text>
</comment>
<evidence type="ECO:0000313" key="1">
    <source>
        <dbReference type="EMBL" id="MDV2865850.1"/>
    </source>
</evidence>
<protein>
    <submittedName>
        <fullName evidence="1">Uncharacterized protein</fullName>
    </submittedName>
</protein>
<dbReference type="EMBL" id="JAWJAC010000032">
    <property type="protein sequence ID" value="MDV2865850.1"/>
    <property type="molecule type" value="Genomic_DNA"/>
</dbReference>
<dbReference type="AlphaFoldDB" id="A0AB35RUZ5"/>
<accession>A0AB35RUZ5</accession>
<keyword evidence="2" id="KW-1185">Reference proteome</keyword>
<proteinExistence type="predicted"/>
<sequence>MMIIATLITEMYLTMKGPDEMQKIEVYLSQTIGAINTAESNAEKLHFVNAEE</sequence>
<dbReference type="Proteomes" id="UP001286589">
    <property type="component" value="Unassembled WGS sequence"/>
</dbReference>